<proteinExistence type="predicted"/>
<dbReference type="Proteomes" id="UP000187203">
    <property type="component" value="Unassembled WGS sequence"/>
</dbReference>
<dbReference type="EMBL" id="AWUE01016102">
    <property type="protein sequence ID" value="OMO94215.1"/>
    <property type="molecule type" value="Genomic_DNA"/>
</dbReference>
<keyword evidence="2" id="KW-1185">Reference proteome</keyword>
<accession>A0A1R3JHI6</accession>
<sequence>MLRLTALRSDLVLCTSHAVSKRLKQALTKPTFDPRSILSDHRMKLGFGYASLHPLLYSFTEPCLTLSLEVLYNLTELLAFSFDVRYYKCKEGDGTKNEAIE</sequence>
<evidence type="ECO:0000313" key="1">
    <source>
        <dbReference type="EMBL" id="OMO94215.1"/>
    </source>
</evidence>
<gene>
    <name evidence="1" type="ORF">COLO4_16470</name>
</gene>
<dbReference type="AlphaFoldDB" id="A0A1R3JHI6"/>
<evidence type="ECO:0000313" key="2">
    <source>
        <dbReference type="Proteomes" id="UP000187203"/>
    </source>
</evidence>
<comment type="caution">
    <text evidence="1">The sequence shown here is derived from an EMBL/GenBank/DDBJ whole genome shotgun (WGS) entry which is preliminary data.</text>
</comment>
<name>A0A1R3JHI6_9ROSI</name>
<organism evidence="1 2">
    <name type="scientific">Corchorus olitorius</name>
    <dbReference type="NCBI Taxonomy" id="93759"/>
    <lineage>
        <taxon>Eukaryota</taxon>
        <taxon>Viridiplantae</taxon>
        <taxon>Streptophyta</taxon>
        <taxon>Embryophyta</taxon>
        <taxon>Tracheophyta</taxon>
        <taxon>Spermatophyta</taxon>
        <taxon>Magnoliopsida</taxon>
        <taxon>eudicotyledons</taxon>
        <taxon>Gunneridae</taxon>
        <taxon>Pentapetalae</taxon>
        <taxon>rosids</taxon>
        <taxon>malvids</taxon>
        <taxon>Malvales</taxon>
        <taxon>Malvaceae</taxon>
        <taxon>Grewioideae</taxon>
        <taxon>Apeibeae</taxon>
        <taxon>Corchorus</taxon>
    </lineage>
</organism>
<protein>
    <submittedName>
        <fullName evidence="1">Uncharacterized protein</fullName>
    </submittedName>
</protein>
<reference evidence="2" key="1">
    <citation type="submission" date="2013-09" db="EMBL/GenBank/DDBJ databases">
        <title>Corchorus olitorius genome sequencing.</title>
        <authorList>
            <person name="Alam M."/>
            <person name="Haque M.S."/>
            <person name="Islam M.S."/>
            <person name="Emdad E.M."/>
            <person name="Islam M.M."/>
            <person name="Ahmed B."/>
            <person name="Halim A."/>
            <person name="Hossen Q.M.M."/>
            <person name="Hossain M.Z."/>
            <person name="Ahmed R."/>
            <person name="Khan M.M."/>
            <person name="Islam R."/>
            <person name="Rashid M.M."/>
            <person name="Khan S.A."/>
            <person name="Rahman M.S."/>
            <person name="Alam M."/>
            <person name="Yahiya A.S."/>
            <person name="Khan M.S."/>
            <person name="Azam M.S."/>
            <person name="Haque T."/>
            <person name="Lashkar M.Z.H."/>
            <person name="Akhand A.I."/>
            <person name="Morshed G."/>
            <person name="Roy S."/>
            <person name="Uddin K.S."/>
            <person name="Rabeya T."/>
            <person name="Hossain A.S."/>
            <person name="Chowdhury A."/>
            <person name="Snigdha A.R."/>
            <person name="Mortoza M.S."/>
            <person name="Matin S.A."/>
            <person name="Hoque S.M.E."/>
            <person name="Islam M.K."/>
            <person name="Roy D.K."/>
            <person name="Haider R."/>
            <person name="Moosa M.M."/>
            <person name="Elias S.M."/>
            <person name="Hasan A.M."/>
            <person name="Jahan S."/>
            <person name="Shafiuddin M."/>
            <person name="Mahmood N."/>
            <person name="Shommy N.S."/>
        </authorList>
    </citation>
    <scope>NUCLEOTIDE SEQUENCE [LARGE SCALE GENOMIC DNA]</scope>
    <source>
        <strain evidence="2">cv. O-4</strain>
    </source>
</reference>